<evidence type="ECO:0000259" key="3">
    <source>
        <dbReference type="PROSITE" id="PS50158"/>
    </source>
</evidence>
<feature type="region of interest" description="Disordered" evidence="2">
    <location>
        <begin position="102"/>
        <end position="139"/>
    </location>
</feature>
<dbReference type="SUPFAM" id="SSF57756">
    <property type="entry name" value="Retrovirus zinc finger-like domains"/>
    <property type="match status" value="1"/>
</dbReference>
<evidence type="ECO:0000256" key="2">
    <source>
        <dbReference type="SAM" id="MobiDB-lite"/>
    </source>
</evidence>
<keyword evidence="1" id="KW-0479">Metal-binding</keyword>
<keyword evidence="1" id="KW-0863">Zinc-finger</keyword>
<dbReference type="EMBL" id="CAJOBA010064491">
    <property type="protein sequence ID" value="CAF4352471.1"/>
    <property type="molecule type" value="Genomic_DNA"/>
</dbReference>
<evidence type="ECO:0000313" key="5">
    <source>
        <dbReference type="EMBL" id="CAF4352471.1"/>
    </source>
</evidence>
<organism evidence="4 6">
    <name type="scientific">Didymodactylos carnosus</name>
    <dbReference type="NCBI Taxonomy" id="1234261"/>
    <lineage>
        <taxon>Eukaryota</taxon>
        <taxon>Metazoa</taxon>
        <taxon>Spiralia</taxon>
        <taxon>Gnathifera</taxon>
        <taxon>Rotifera</taxon>
        <taxon>Eurotatoria</taxon>
        <taxon>Bdelloidea</taxon>
        <taxon>Philodinida</taxon>
        <taxon>Philodinidae</taxon>
        <taxon>Didymodactylos</taxon>
    </lineage>
</organism>
<evidence type="ECO:0000313" key="4">
    <source>
        <dbReference type="EMBL" id="CAF1560754.1"/>
    </source>
</evidence>
<dbReference type="EMBL" id="CAJNOK010041884">
    <property type="protein sequence ID" value="CAF1560754.1"/>
    <property type="molecule type" value="Genomic_DNA"/>
</dbReference>
<proteinExistence type="predicted"/>
<dbReference type="Proteomes" id="UP000682733">
    <property type="component" value="Unassembled WGS sequence"/>
</dbReference>
<comment type="caution">
    <text evidence="4">The sequence shown here is derived from an EMBL/GenBank/DDBJ whole genome shotgun (WGS) entry which is preliminary data.</text>
</comment>
<sequence length="215" mass="24242">MPTVQHFQDDEVKSLLEYAAVSKALTTEQHQYILEDISTRELSLVGKLSNLQQHVSSQEEVNRNTRGNGRMRNRGNRVNGKLAQCRQSAPLFGREYLSNIPKSAPFEPQQQSRRAGNNRGSSNSRVIGKRPSRGFDDTNGYDDMSNIDLSQYQCFNCNEFGHIARGCQQQSDVAADCNDKQQAFVQIKQILSIKKPLCSEVQTTTEKTSIKEQVN</sequence>
<protein>
    <recommendedName>
        <fullName evidence="3">CCHC-type domain-containing protein</fullName>
    </recommendedName>
</protein>
<name>A0A8S2FUX8_9BILA</name>
<evidence type="ECO:0000313" key="6">
    <source>
        <dbReference type="Proteomes" id="UP000677228"/>
    </source>
</evidence>
<dbReference type="GO" id="GO:0008270">
    <property type="term" value="F:zinc ion binding"/>
    <property type="evidence" value="ECO:0007669"/>
    <property type="project" value="UniProtKB-KW"/>
</dbReference>
<dbReference type="InterPro" id="IPR001878">
    <property type="entry name" value="Znf_CCHC"/>
</dbReference>
<dbReference type="Gene3D" id="4.10.60.10">
    <property type="entry name" value="Zinc finger, CCHC-type"/>
    <property type="match status" value="1"/>
</dbReference>
<dbReference type="PROSITE" id="PS50158">
    <property type="entry name" value="ZF_CCHC"/>
    <property type="match status" value="1"/>
</dbReference>
<keyword evidence="1" id="KW-0862">Zinc</keyword>
<dbReference type="SMART" id="SM00343">
    <property type="entry name" value="ZnF_C2HC"/>
    <property type="match status" value="1"/>
</dbReference>
<accession>A0A8S2FUX8</accession>
<feature type="domain" description="CCHC-type" evidence="3">
    <location>
        <begin position="154"/>
        <end position="169"/>
    </location>
</feature>
<feature type="compositionally biased region" description="Polar residues" evidence="2">
    <location>
        <begin position="108"/>
        <end position="125"/>
    </location>
</feature>
<feature type="region of interest" description="Disordered" evidence="2">
    <location>
        <begin position="55"/>
        <end position="76"/>
    </location>
</feature>
<reference evidence="4" key="1">
    <citation type="submission" date="2021-02" db="EMBL/GenBank/DDBJ databases">
        <authorList>
            <person name="Nowell W R."/>
        </authorList>
    </citation>
    <scope>NUCLEOTIDE SEQUENCE</scope>
</reference>
<dbReference type="Proteomes" id="UP000677228">
    <property type="component" value="Unassembled WGS sequence"/>
</dbReference>
<dbReference type="AlphaFoldDB" id="A0A8S2FUX8"/>
<gene>
    <name evidence="4" type="ORF">OVA965_LOCUS39789</name>
    <name evidence="5" type="ORF">TMI583_LOCUS41147</name>
</gene>
<dbReference type="InterPro" id="IPR036875">
    <property type="entry name" value="Znf_CCHC_sf"/>
</dbReference>
<dbReference type="GO" id="GO:0003676">
    <property type="term" value="F:nucleic acid binding"/>
    <property type="evidence" value="ECO:0007669"/>
    <property type="project" value="InterPro"/>
</dbReference>
<evidence type="ECO:0000256" key="1">
    <source>
        <dbReference type="PROSITE-ProRule" id="PRU00047"/>
    </source>
</evidence>